<sequence>MPPRAVKRPSTATNTNTPKKRPPPPPPNRRNDAVSGQPSAPPPTEGKEINGAKNDLEAEEHWEKFIGKWRGRGNWWRLHDGRLKKKRKNKWSNVVVSEEKRSERLELEEMEAYNHDGRSLSRERVVQDREEGIGGDYMMEDEVEEEEEEEQVVEDDVRDELVEEYEEEHHDVVKERRKRKEFEVFVGGLDRDANEDDLREVFSQVGQITEVRLLRNQVTNKNKGFAFLRFATIEQARRAIHELKHPMVNGKQCGVAPSQDSDTLFVGNICKTWTKDVLKDKLAHYGVDNFEDVTLVEDMRNEGLNRGFAFLDFECRADALEACKRLQRRDVVFGIDRTARVAFADTFIEPDDAIMSHVCTSFLS</sequence>
<feature type="compositionally biased region" description="Basic and acidic residues" evidence="3">
    <location>
        <begin position="45"/>
        <end position="56"/>
    </location>
</feature>
<dbReference type="SUPFAM" id="SSF54928">
    <property type="entry name" value="RNA-binding domain, RBD"/>
    <property type="match status" value="1"/>
</dbReference>
<dbReference type="CDD" id="cd00590">
    <property type="entry name" value="RRM_SF"/>
    <property type="match status" value="2"/>
</dbReference>
<dbReference type="PANTHER" id="PTHR21245">
    <property type="entry name" value="HETEROGENEOUS NUCLEAR RIBONUCLEOPROTEIN"/>
    <property type="match status" value="1"/>
</dbReference>
<feature type="domain" description="RRM" evidence="4">
    <location>
        <begin position="182"/>
        <end position="260"/>
    </location>
</feature>
<gene>
    <name evidence="5" type="ORF">FSB_LOCUS48298</name>
</gene>
<dbReference type="EMBL" id="OIVN01005002">
    <property type="protein sequence ID" value="SPD20416.1"/>
    <property type="molecule type" value="Genomic_DNA"/>
</dbReference>
<dbReference type="SMART" id="SM00360">
    <property type="entry name" value="RRM"/>
    <property type="match status" value="2"/>
</dbReference>
<dbReference type="InterPro" id="IPR035979">
    <property type="entry name" value="RBD_domain_sf"/>
</dbReference>
<dbReference type="FunFam" id="3.30.70.330:FF:000187">
    <property type="entry name" value="Heterogeneous nuclear ribonucleoprotein Q"/>
    <property type="match status" value="1"/>
</dbReference>
<evidence type="ECO:0000256" key="3">
    <source>
        <dbReference type="SAM" id="MobiDB-lite"/>
    </source>
</evidence>
<evidence type="ECO:0000256" key="1">
    <source>
        <dbReference type="ARBA" id="ARBA00022884"/>
    </source>
</evidence>
<keyword evidence="1 2" id="KW-0694">RNA-binding</keyword>
<evidence type="ECO:0000259" key="4">
    <source>
        <dbReference type="PROSITE" id="PS50102"/>
    </source>
</evidence>
<dbReference type="PROSITE" id="PS50102">
    <property type="entry name" value="RRM"/>
    <property type="match status" value="2"/>
</dbReference>
<dbReference type="InterPro" id="IPR012677">
    <property type="entry name" value="Nucleotide-bd_a/b_plait_sf"/>
</dbReference>
<feature type="domain" description="RRM" evidence="4">
    <location>
        <begin position="262"/>
        <end position="346"/>
    </location>
</feature>
<dbReference type="Pfam" id="PF00076">
    <property type="entry name" value="RRM_1"/>
    <property type="match status" value="2"/>
</dbReference>
<proteinExistence type="predicted"/>
<evidence type="ECO:0000256" key="2">
    <source>
        <dbReference type="PROSITE-ProRule" id="PRU00176"/>
    </source>
</evidence>
<feature type="region of interest" description="Disordered" evidence="3">
    <location>
        <begin position="1"/>
        <end position="56"/>
    </location>
</feature>
<organism evidence="5">
    <name type="scientific">Fagus sylvatica</name>
    <name type="common">Beechnut</name>
    <dbReference type="NCBI Taxonomy" id="28930"/>
    <lineage>
        <taxon>Eukaryota</taxon>
        <taxon>Viridiplantae</taxon>
        <taxon>Streptophyta</taxon>
        <taxon>Embryophyta</taxon>
        <taxon>Tracheophyta</taxon>
        <taxon>Spermatophyta</taxon>
        <taxon>Magnoliopsida</taxon>
        <taxon>eudicotyledons</taxon>
        <taxon>Gunneridae</taxon>
        <taxon>Pentapetalae</taxon>
        <taxon>rosids</taxon>
        <taxon>fabids</taxon>
        <taxon>Fagales</taxon>
        <taxon>Fagaceae</taxon>
        <taxon>Fagus</taxon>
    </lineage>
</organism>
<name>A0A2N9I2Y7_FAGSY</name>
<dbReference type="Gene3D" id="3.30.70.330">
    <property type="match status" value="2"/>
</dbReference>
<reference evidence="5" key="1">
    <citation type="submission" date="2018-02" db="EMBL/GenBank/DDBJ databases">
        <authorList>
            <person name="Cohen D.B."/>
            <person name="Kent A.D."/>
        </authorList>
    </citation>
    <scope>NUCLEOTIDE SEQUENCE</scope>
</reference>
<protein>
    <recommendedName>
        <fullName evidence="4">RRM domain-containing protein</fullName>
    </recommendedName>
</protein>
<dbReference type="AlphaFoldDB" id="A0A2N9I2Y7"/>
<evidence type="ECO:0000313" key="5">
    <source>
        <dbReference type="EMBL" id="SPD20416.1"/>
    </source>
</evidence>
<dbReference type="GO" id="GO:0003723">
    <property type="term" value="F:RNA binding"/>
    <property type="evidence" value="ECO:0007669"/>
    <property type="project" value="UniProtKB-UniRule"/>
</dbReference>
<dbReference type="InterPro" id="IPR000504">
    <property type="entry name" value="RRM_dom"/>
</dbReference>
<accession>A0A2N9I2Y7</accession>